<dbReference type="PANTHER" id="PTHR11224">
    <property type="entry name" value="MAKORIN-RELATED"/>
    <property type="match status" value="1"/>
</dbReference>
<reference evidence="8 9" key="1">
    <citation type="journal article" date="2015" name="Genome Biol. Evol.">
        <title>Phylogenomic analyses indicate that early fungi evolved digesting cell walls of algal ancestors of land plants.</title>
        <authorList>
            <person name="Chang Y."/>
            <person name="Wang S."/>
            <person name="Sekimoto S."/>
            <person name="Aerts A.L."/>
            <person name="Choi C."/>
            <person name="Clum A."/>
            <person name="LaButti K.M."/>
            <person name="Lindquist E.A."/>
            <person name="Yee Ngan C."/>
            <person name="Ohm R.A."/>
            <person name="Salamov A.A."/>
            <person name="Grigoriev I.V."/>
            <person name="Spatafora J.W."/>
            <person name="Berbee M.L."/>
        </authorList>
    </citation>
    <scope>NUCLEOTIDE SEQUENCE [LARGE SCALE GENOMIC DNA]</scope>
    <source>
        <strain evidence="8 9">JEL478</strain>
    </source>
</reference>
<dbReference type="Gene3D" id="3.30.40.10">
    <property type="entry name" value="Zinc/RING finger domain, C3HC4 (zinc finger)"/>
    <property type="match status" value="1"/>
</dbReference>
<proteinExistence type="predicted"/>
<dbReference type="PROSITE" id="PS00518">
    <property type="entry name" value="ZF_RING_1"/>
    <property type="match status" value="1"/>
</dbReference>
<keyword evidence="3 5" id="KW-0863">Zinc-finger</keyword>
<name>A0A139AZ78_GONPJ</name>
<evidence type="ECO:0000256" key="4">
    <source>
        <dbReference type="ARBA" id="ARBA00022833"/>
    </source>
</evidence>
<dbReference type="InterPro" id="IPR017907">
    <property type="entry name" value="Znf_RING_CS"/>
</dbReference>
<dbReference type="InterPro" id="IPR000571">
    <property type="entry name" value="Znf_CCCH"/>
</dbReference>
<feature type="zinc finger region" description="C3H1-type" evidence="5">
    <location>
        <begin position="217"/>
        <end position="247"/>
    </location>
</feature>
<dbReference type="CDD" id="cd16521">
    <property type="entry name" value="RING-HC_MKRN"/>
    <property type="match status" value="1"/>
</dbReference>
<evidence type="ECO:0000256" key="3">
    <source>
        <dbReference type="ARBA" id="ARBA00022771"/>
    </source>
</evidence>
<dbReference type="GO" id="GO:0008270">
    <property type="term" value="F:zinc ion binding"/>
    <property type="evidence" value="ECO:0007669"/>
    <property type="project" value="UniProtKB-KW"/>
</dbReference>
<dbReference type="Pfam" id="PF13639">
    <property type="entry name" value="zf-RING_2"/>
    <property type="match status" value="1"/>
</dbReference>
<keyword evidence="1" id="KW-0808">Transferase</keyword>
<dbReference type="Proteomes" id="UP000070544">
    <property type="component" value="Unassembled WGS sequence"/>
</dbReference>
<gene>
    <name evidence="8" type="ORF">M427DRAFT_162603</name>
</gene>
<evidence type="ECO:0000256" key="1">
    <source>
        <dbReference type="ARBA" id="ARBA00022679"/>
    </source>
</evidence>
<dbReference type="AlphaFoldDB" id="A0A139AZ78"/>
<dbReference type="PANTHER" id="PTHR11224:SF10">
    <property type="entry name" value="IP09428P-RELATED"/>
    <property type="match status" value="1"/>
</dbReference>
<dbReference type="SMART" id="SM00184">
    <property type="entry name" value="RING"/>
    <property type="match status" value="1"/>
</dbReference>
<dbReference type="OrthoDB" id="250836at2759"/>
<dbReference type="EMBL" id="KQ965731">
    <property type="protein sequence ID" value="KXS22036.1"/>
    <property type="molecule type" value="Genomic_DNA"/>
</dbReference>
<dbReference type="STRING" id="1344416.A0A139AZ78"/>
<keyword evidence="2 5" id="KW-0479">Metal-binding</keyword>
<protein>
    <recommendedName>
        <fullName evidence="10">RING-type E3 ubiquitin transferase</fullName>
    </recommendedName>
</protein>
<dbReference type="SUPFAM" id="SSF57850">
    <property type="entry name" value="RING/U-box"/>
    <property type="match status" value="1"/>
</dbReference>
<sequence length="333" mass="37539">MPIPPSTEWPWVGRISLNFNEILQIPLLFSPDCSYGTSCFYVHGDECTKCGLRILHKFNVEERERHINSSCIQQVSQPTTPSQLSKFHLDAVEFVPDPDFTPSPLPSPKGKELAMAPLSHIPQSSSIAERDIECAICFESVLQQDRIFGLLASCSHPFCLQCIRSWRQISSEKTAIDQVNLRSCPICRQVSFFVVPSRHWPRDEAHKQQTIDSYKFSRSRIPCKHFERSGERRCPFGDECFYSHARSDGSTPQLGPPTVRVDGTHRRIGRRSGASRGLGDNPQSMAALLRHLHAYFGVEGGEDDSYSGYTDDEDEDVSISFRSAIQVCLFIAL</sequence>
<evidence type="ECO:0000259" key="6">
    <source>
        <dbReference type="PROSITE" id="PS50089"/>
    </source>
</evidence>
<dbReference type="GO" id="GO:0000209">
    <property type="term" value="P:protein polyubiquitination"/>
    <property type="evidence" value="ECO:0007669"/>
    <property type="project" value="InterPro"/>
</dbReference>
<dbReference type="GO" id="GO:0061630">
    <property type="term" value="F:ubiquitin protein ligase activity"/>
    <property type="evidence" value="ECO:0007669"/>
    <property type="project" value="InterPro"/>
</dbReference>
<dbReference type="PROSITE" id="PS50089">
    <property type="entry name" value="ZF_RING_2"/>
    <property type="match status" value="1"/>
</dbReference>
<evidence type="ECO:0000313" key="9">
    <source>
        <dbReference type="Proteomes" id="UP000070544"/>
    </source>
</evidence>
<feature type="domain" description="C3H1-type" evidence="7">
    <location>
        <begin position="217"/>
        <end position="247"/>
    </location>
</feature>
<evidence type="ECO:0000256" key="2">
    <source>
        <dbReference type="ARBA" id="ARBA00022723"/>
    </source>
</evidence>
<accession>A0A139AZ78</accession>
<dbReference type="SMART" id="SM00356">
    <property type="entry name" value="ZnF_C3H1"/>
    <property type="match status" value="1"/>
</dbReference>
<evidence type="ECO:0008006" key="10">
    <source>
        <dbReference type="Google" id="ProtNLM"/>
    </source>
</evidence>
<keyword evidence="4 5" id="KW-0862">Zinc</keyword>
<keyword evidence="9" id="KW-1185">Reference proteome</keyword>
<evidence type="ECO:0000259" key="7">
    <source>
        <dbReference type="PROSITE" id="PS50103"/>
    </source>
</evidence>
<evidence type="ECO:0000313" key="8">
    <source>
        <dbReference type="EMBL" id="KXS22036.1"/>
    </source>
</evidence>
<organism evidence="8 9">
    <name type="scientific">Gonapodya prolifera (strain JEL478)</name>
    <name type="common">Monoblepharis prolifera</name>
    <dbReference type="NCBI Taxonomy" id="1344416"/>
    <lineage>
        <taxon>Eukaryota</taxon>
        <taxon>Fungi</taxon>
        <taxon>Fungi incertae sedis</taxon>
        <taxon>Chytridiomycota</taxon>
        <taxon>Chytridiomycota incertae sedis</taxon>
        <taxon>Monoblepharidomycetes</taxon>
        <taxon>Monoblepharidales</taxon>
        <taxon>Gonapodyaceae</taxon>
        <taxon>Gonapodya</taxon>
    </lineage>
</organism>
<feature type="domain" description="RING-type" evidence="6">
    <location>
        <begin position="134"/>
        <end position="188"/>
    </location>
</feature>
<dbReference type="InterPro" id="IPR013083">
    <property type="entry name" value="Znf_RING/FYVE/PHD"/>
</dbReference>
<dbReference type="InterPro" id="IPR001841">
    <property type="entry name" value="Znf_RING"/>
</dbReference>
<evidence type="ECO:0000256" key="5">
    <source>
        <dbReference type="PROSITE-ProRule" id="PRU00723"/>
    </source>
</evidence>
<dbReference type="PROSITE" id="PS50103">
    <property type="entry name" value="ZF_C3H1"/>
    <property type="match status" value="1"/>
</dbReference>
<dbReference type="InterPro" id="IPR045072">
    <property type="entry name" value="MKRN-like"/>
</dbReference>